<name>A0A5B7DNY4_PORTR</name>
<keyword evidence="2" id="KW-1185">Reference proteome</keyword>
<gene>
    <name evidence="1" type="ORF">E2C01_015834</name>
</gene>
<dbReference type="Proteomes" id="UP000324222">
    <property type="component" value="Unassembled WGS sequence"/>
</dbReference>
<reference evidence="1 2" key="1">
    <citation type="submission" date="2019-05" db="EMBL/GenBank/DDBJ databases">
        <title>Another draft genome of Portunus trituberculatus and its Hox gene families provides insights of decapod evolution.</title>
        <authorList>
            <person name="Jeong J.-H."/>
            <person name="Song I."/>
            <person name="Kim S."/>
            <person name="Choi T."/>
            <person name="Kim D."/>
            <person name="Ryu S."/>
            <person name="Kim W."/>
        </authorList>
    </citation>
    <scope>NUCLEOTIDE SEQUENCE [LARGE SCALE GENOMIC DNA]</scope>
    <source>
        <tissue evidence="1">Muscle</tissue>
    </source>
</reference>
<accession>A0A5B7DNY4</accession>
<proteinExistence type="predicted"/>
<protein>
    <submittedName>
        <fullName evidence="1">Uncharacterized protein</fullName>
    </submittedName>
</protein>
<organism evidence="1 2">
    <name type="scientific">Portunus trituberculatus</name>
    <name type="common">Swimming crab</name>
    <name type="synonym">Neptunus trituberculatus</name>
    <dbReference type="NCBI Taxonomy" id="210409"/>
    <lineage>
        <taxon>Eukaryota</taxon>
        <taxon>Metazoa</taxon>
        <taxon>Ecdysozoa</taxon>
        <taxon>Arthropoda</taxon>
        <taxon>Crustacea</taxon>
        <taxon>Multicrustacea</taxon>
        <taxon>Malacostraca</taxon>
        <taxon>Eumalacostraca</taxon>
        <taxon>Eucarida</taxon>
        <taxon>Decapoda</taxon>
        <taxon>Pleocyemata</taxon>
        <taxon>Brachyura</taxon>
        <taxon>Eubrachyura</taxon>
        <taxon>Portunoidea</taxon>
        <taxon>Portunidae</taxon>
        <taxon>Portuninae</taxon>
        <taxon>Portunus</taxon>
    </lineage>
</organism>
<comment type="caution">
    <text evidence="1">The sequence shown here is derived from an EMBL/GenBank/DDBJ whole genome shotgun (WGS) entry which is preliminary data.</text>
</comment>
<sequence>MCQSPIIFCEPTLTTTTTTTVIQVSTACFNCSLSPVIDEAPTRRRPPLLSRASCRMYVLYVRVSGDAEAKGAEGATWRVHGVVALCLGLVIE</sequence>
<dbReference type="AlphaFoldDB" id="A0A5B7DNY4"/>
<evidence type="ECO:0000313" key="1">
    <source>
        <dbReference type="EMBL" id="MPC22807.1"/>
    </source>
</evidence>
<dbReference type="EMBL" id="VSRR010001128">
    <property type="protein sequence ID" value="MPC22807.1"/>
    <property type="molecule type" value="Genomic_DNA"/>
</dbReference>
<evidence type="ECO:0000313" key="2">
    <source>
        <dbReference type="Proteomes" id="UP000324222"/>
    </source>
</evidence>